<feature type="transmembrane region" description="Helical" evidence="5">
    <location>
        <begin position="137"/>
        <end position="158"/>
    </location>
</feature>
<dbReference type="InterPro" id="IPR020846">
    <property type="entry name" value="MFS_dom"/>
</dbReference>
<protein>
    <submittedName>
        <fullName evidence="7">Putative drug resistance protein</fullName>
    </submittedName>
</protein>
<dbReference type="GO" id="GO:0016020">
    <property type="term" value="C:membrane"/>
    <property type="evidence" value="ECO:0007669"/>
    <property type="project" value="UniProtKB-SubCell"/>
</dbReference>
<feature type="transmembrane region" description="Helical" evidence="5">
    <location>
        <begin position="246"/>
        <end position="267"/>
    </location>
</feature>
<name>A0A1W2TXC4_ROSNE</name>
<keyword evidence="4 5" id="KW-0472">Membrane</keyword>
<keyword evidence="2 5" id="KW-0812">Transmembrane</keyword>
<dbReference type="InterPro" id="IPR036259">
    <property type="entry name" value="MFS_trans_sf"/>
</dbReference>
<dbReference type="Gene3D" id="1.20.1250.20">
    <property type="entry name" value="MFS general substrate transporter like domains"/>
    <property type="match status" value="1"/>
</dbReference>
<dbReference type="STRING" id="77044.A0A1W2TXC4"/>
<dbReference type="Proteomes" id="UP000054516">
    <property type="component" value="Unassembled WGS sequence"/>
</dbReference>
<feature type="transmembrane region" description="Helical" evidence="5">
    <location>
        <begin position="108"/>
        <end position="130"/>
    </location>
</feature>
<feature type="transmembrane region" description="Helical" evidence="5">
    <location>
        <begin position="207"/>
        <end position="226"/>
    </location>
</feature>
<dbReference type="GO" id="GO:0022857">
    <property type="term" value="F:transmembrane transporter activity"/>
    <property type="evidence" value="ECO:0007669"/>
    <property type="project" value="InterPro"/>
</dbReference>
<dbReference type="InterPro" id="IPR011701">
    <property type="entry name" value="MFS"/>
</dbReference>
<evidence type="ECO:0000256" key="5">
    <source>
        <dbReference type="SAM" id="Phobius"/>
    </source>
</evidence>
<dbReference type="PANTHER" id="PTHR42718:SF1">
    <property type="entry name" value="LOW AFFINITY AMMONIUM TRANSPORTER"/>
    <property type="match status" value="1"/>
</dbReference>
<keyword evidence="8" id="KW-1185">Reference proteome</keyword>
<comment type="subcellular location">
    <subcellularLocation>
        <location evidence="1">Membrane</location>
        <topology evidence="1">Multi-pass membrane protein</topology>
    </subcellularLocation>
</comment>
<sequence length="306" mass="33045">MKDVASRFRIANINALSPSIAGYDVAVGSFILVAGRLGDVFGHKRIFLIGLGWSAVWSLIAGASYYSTRPVFVVSRALQGVGAALTLPTSLELLRVISPAGTPKGVVFALYTAMPSVGLVVGVLGASTFARLVWWPWTYWAFSLILFVVGVIGCLSIPSGPHAASVHPGAWTTILTLDIPGMVTGAMCLGLFGFAWGQAQVAGWQHVYLWIILIMSLVLSGLFVMIEACYAPRPLIPYSALSSEVFWILVAMGCCWSSLGIWSFYAWQYVEHTQSASPLLVSYMMRNIAITSANSRPVRPRHTSLP</sequence>
<dbReference type="PROSITE" id="PS50850">
    <property type="entry name" value="MFS"/>
    <property type="match status" value="1"/>
</dbReference>
<dbReference type="SUPFAM" id="SSF103473">
    <property type="entry name" value="MFS general substrate transporter"/>
    <property type="match status" value="1"/>
</dbReference>
<feature type="domain" description="Major facilitator superfamily (MFS) profile" evidence="6">
    <location>
        <begin position="1"/>
        <end position="306"/>
    </location>
</feature>
<proteinExistence type="predicted"/>
<dbReference type="PANTHER" id="PTHR42718">
    <property type="entry name" value="MAJOR FACILITATOR SUPERFAMILY MULTIDRUG TRANSPORTER MFSC"/>
    <property type="match status" value="1"/>
</dbReference>
<evidence type="ECO:0000313" key="8">
    <source>
        <dbReference type="Proteomes" id="UP000054516"/>
    </source>
</evidence>
<reference evidence="7" key="1">
    <citation type="submission" date="2016-03" db="EMBL/GenBank/DDBJ databases">
        <title>Draft genome sequence of Rosellinia necatrix.</title>
        <authorList>
            <person name="Kanematsu S."/>
        </authorList>
    </citation>
    <scope>NUCLEOTIDE SEQUENCE [LARGE SCALE GENOMIC DNA]</scope>
    <source>
        <strain evidence="7">W97</strain>
    </source>
</reference>
<evidence type="ECO:0000313" key="7">
    <source>
        <dbReference type="EMBL" id="GAP93334.1"/>
    </source>
</evidence>
<evidence type="ECO:0000256" key="3">
    <source>
        <dbReference type="ARBA" id="ARBA00022989"/>
    </source>
</evidence>
<dbReference type="OrthoDB" id="2428527at2759"/>
<evidence type="ECO:0000259" key="6">
    <source>
        <dbReference type="PROSITE" id="PS50850"/>
    </source>
</evidence>
<organism evidence="7">
    <name type="scientific">Rosellinia necatrix</name>
    <name type="common">White root-rot fungus</name>
    <dbReference type="NCBI Taxonomy" id="77044"/>
    <lineage>
        <taxon>Eukaryota</taxon>
        <taxon>Fungi</taxon>
        <taxon>Dikarya</taxon>
        <taxon>Ascomycota</taxon>
        <taxon>Pezizomycotina</taxon>
        <taxon>Sordariomycetes</taxon>
        <taxon>Xylariomycetidae</taxon>
        <taxon>Xylariales</taxon>
        <taxon>Xylariaceae</taxon>
        <taxon>Rosellinia</taxon>
    </lineage>
</organism>
<feature type="transmembrane region" description="Helical" evidence="5">
    <location>
        <begin position="170"/>
        <end position="195"/>
    </location>
</feature>
<dbReference type="Pfam" id="PF07690">
    <property type="entry name" value="MFS_1"/>
    <property type="match status" value="1"/>
</dbReference>
<gene>
    <name evidence="7" type="ORF">SAMD00023353_11800200</name>
</gene>
<dbReference type="OMA" id="SSEVFWI"/>
<evidence type="ECO:0000256" key="2">
    <source>
        <dbReference type="ARBA" id="ARBA00022692"/>
    </source>
</evidence>
<feature type="transmembrane region" description="Helical" evidence="5">
    <location>
        <begin position="46"/>
        <end position="66"/>
    </location>
</feature>
<accession>A0A1W2TXC4</accession>
<evidence type="ECO:0000256" key="4">
    <source>
        <dbReference type="ARBA" id="ARBA00023136"/>
    </source>
</evidence>
<dbReference type="EMBL" id="DF977563">
    <property type="protein sequence ID" value="GAP93334.1"/>
    <property type="molecule type" value="Genomic_DNA"/>
</dbReference>
<evidence type="ECO:0000256" key="1">
    <source>
        <dbReference type="ARBA" id="ARBA00004141"/>
    </source>
</evidence>
<keyword evidence="3 5" id="KW-1133">Transmembrane helix</keyword>
<feature type="transmembrane region" description="Helical" evidence="5">
    <location>
        <begin position="15"/>
        <end position="34"/>
    </location>
</feature>
<dbReference type="AlphaFoldDB" id="A0A1W2TXC4"/>